<dbReference type="GO" id="GO:0006167">
    <property type="term" value="P:AMP biosynthetic process"/>
    <property type="evidence" value="ECO:0007669"/>
    <property type="project" value="TreeGrafter"/>
</dbReference>
<name>A0A017T744_9BACT</name>
<dbReference type="Proteomes" id="UP000019678">
    <property type="component" value="Unassembled WGS sequence"/>
</dbReference>
<dbReference type="eggNOG" id="COG1051">
    <property type="taxonomic scope" value="Bacteria"/>
</dbReference>
<sequence length="146" mass="16448">MAVVKLGRRFLVVRERKHGQLWYLPAGRVEAGESFAEAALRETLEEGGIPIVLEGILRVEHSPRGDEARFRVIFLARPADDATPKRQPDEHSLEARWVTLEELATLPQRGPDLVQLFEDVLQGAPVFPLSVLRPEGESLLPRMLPR</sequence>
<dbReference type="Pfam" id="PF00293">
    <property type="entry name" value="NUDIX"/>
    <property type="match status" value="1"/>
</dbReference>
<dbReference type="AlphaFoldDB" id="A0A017T744"/>
<dbReference type="InterPro" id="IPR020476">
    <property type="entry name" value="Nudix_hydrolase"/>
</dbReference>
<evidence type="ECO:0000256" key="1">
    <source>
        <dbReference type="ARBA" id="ARBA00022801"/>
    </source>
</evidence>
<dbReference type="PANTHER" id="PTHR21340:SF0">
    <property type="entry name" value="BIS(5'-NUCLEOSYL)-TETRAPHOSPHATASE [ASYMMETRICAL]"/>
    <property type="match status" value="1"/>
</dbReference>
<dbReference type="STRING" id="1192034.CAP_3643"/>
<reference evidence="4 5" key="1">
    <citation type="submission" date="2013-05" db="EMBL/GenBank/DDBJ databases">
        <title>Genome assembly of Chondromyces apiculatus DSM 436.</title>
        <authorList>
            <person name="Sharma G."/>
            <person name="Khatri I."/>
            <person name="Kaur C."/>
            <person name="Mayilraj S."/>
            <person name="Subramanian S."/>
        </authorList>
    </citation>
    <scope>NUCLEOTIDE SEQUENCE [LARGE SCALE GENOMIC DNA]</scope>
    <source>
        <strain evidence="4 5">DSM 436</strain>
    </source>
</reference>
<organism evidence="4 5">
    <name type="scientific">Chondromyces apiculatus DSM 436</name>
    <dbReference type="NCBI Taxonomy" id="1192034"/>
    <lineage>
        <taxon>Bacteria</taxon>
        <taxon>Pseudomonadati</taxon>
        <taxon>Myxococcota</taxon>
        <taxon>Polyangia</taxon>
        <taxon>Polyangiales</taxon>
        <taxon>Polyangiaceae</taxon>
        <taxon>Chondromyces</taxon>
    </lineage>
</organism>
<dbReference type="PROSITE" id="PS00893">
    <property type="entry name" value="NUDIX_BOX"/>
    <property type="match status" value="1"/>
</dbReference>
<dbReference type="PRINTS" id="PR00502">
    <property type="entry name" value="NUDIXFAMILY"/>
</dbReference>
<evidence type="ECO:0000313" key="4">
    <source>
        <dbReference type="EMBL" id="EYF05053.1"/>
    </source>
</evidence>
<keyword evidence="5" id="KW-1185">Reference proteome</keyword>
<gene>
    <name evidence="4" type="ORF">CAP_3643</name>
</gene>
<evidence type="ECO:0000256" key="2">
    <source>
        <dbReference type="RuleBase" id="RU003476"/>
    </source>
</evidence>
<dbReference type="GO" id="GO:0006754">
    <property type="term" value="P:ATP biosynthetic process"/>
    <property type="evidence" value="ECO:0007669"/>
    <property type="project" value="TreeGrafter"/>
</dbReference>
<feature type="domain" description="Nudix hydrolase" evidence="3">
    <location>
        <begin position="1"/>
        <end position="120"/>
    </location>
</feature>
<dbReference type="Gene3D" id="3.90.79.10">
    <property type="entry name" value="Nucleoside Triphosphate Pyrophosphohydrolase"/>
    <property type="match status" value="1"/>
</dbReference>
<dbReference type="InterPro" id="IPR015797">
    <property type="entry name" value="NUDIX_hydrolase-like_dom_sf"/>
</dbReference>
<proteinExistence type="inferred from homology"/>
<dbReference type="SUPFAM" id="SSF55811">
    <property type="entry name" value="Nudix"/>
    <property type="match status" value="1"/>
</dbReference>
<dbReference type="PANTHER" id="PTHR21340">
    <property type="entry name" value="DIADENOSINE 5,5-P1,P4-TETRAPHOSPHATE PYROPHOSPHOHYDROLASE MUTT"/>
    <property type="match status" value="1"/>
</dbReference>
<dbReference type="PROSITE" id="PS51462">
    <property type="entry name" value="NUDIX"/>
    <property type="match status" value="1"/>
</dbReference>
<keyword evidence="1 2" id="KW-0378">Hydrolase</keyword>
<dbReference type="InterPro" id="IPR000086">
    <property type="entry name" value="NUDIX_hydrolase_dom"/>
</dbReference>
<dbReference type="InterPro" id="IPR020084">
    <property type="entry name" value="NUDIX_hydrolase_CS"/>
</dbReference>
<comment type="caution">
    <text evidence="4">The sequence shown here is derived from an EMBL/GenBank/DDBJ whole genome shotgun (WGS) entry which is preliminary data.</text>
</comment>
<protein>
    <recommendedName>
        <fullName evidence="3">Nudix hydrolase domain-containing protein</fullName>
    </recommendedName>
</protein>
<dbReference type="InterPro" id="IPR051325">
    <property type="entry name" value="Nudix_hydrolase_domain"/>
</dbReference>
<comment type="similarity">
    <text evidence="2">Belongs to the Nudix hydrolase family.</text>
</comment>
<dbReference type="GO" id="GO:0004081">
    <property type="term" value="F:bis(5'-nucleosyl)-tetraphosphatase (asymmetrical) activity"/>
    <property type="evidence" value="ECO:0007669"/>
    <property type="project" value="TreeGrafter"/>
</dbReference>
<accession>A0A017T744</accession>
<dbReference type="EMBL" id="ASRX01000027">
    <property type="protein sequence ID" value="EYF05053.1"/>
    <property type="molecule type" value="Genomic_DNA"/>
</dbReference>
<evidence type="ECO:0000259" key="3">
    <source>
        <dbReference type="PROSITE" id="PS51462"/>
    </source>
</evidence>
<evidence type="ECO:0000313" key="5">
    <source>
        <dbReference type="Proteomes" id="UP000019678"/>
    </source>
</evidence>